<organism evidence="4 5">
    <name type="scientific">Halobacillus amylolyticus</name>
    <dbReference type="NCBI Taxonomy" id="2932259"/>
    <lineage>
        <taxon>Bacteria</taxon>
        <taxon>Bacillati</taxon>
        <taxon>Bacillota</taxon>
        <taxon>Bacilli</taxon>
        <taxon>Bacillales</taxon>
        <taxon>Bacillaceae</taxon>
        <taxon>Halobacillus</taxon>
    </lineage>
</organism>
<dbReference type="Gene3D" id="3.40.630.30">
    <property type="match status" value="2"/>
</dbReference>
<evidence type="ECO:0000259" key="3">
    <source>
        <dbReference type="PROSITE" id="PS51186"/>
    </source>
</evidence>
<feature type="domain" description="N-acetyltransferase" evidence="3">
    <location>
        <begin position="155"/>
        <end position="293"/>
    </location>
</feature>
<dbReference type="InterPro" id="IPR050832">
    <property type="entry name" value="Bact_Acetyltransf"/>
</dbReference>
<protein>
    <submittedName>
        <fullName evidence="4">GNAT family N-acetyltransferase</fullName>
    </submittedName>
</protein>
<accession>A0ABY4H8Z9</accession>
<keyword evidence="2" id="KW-0012">Acyltransferase</keyword>
<dbReference type="EMBL" id="CP095075">
    <property type="protein sequence ID" value="UOR11162.1"/>
    <property type="molecule type" value="Genomic_DNA"/>
</dbReference>
<dbReference type="InterPro" id="IPR016181">
    <property type="entry name" value="Acyl_CoA_acyltransferase"/>
</dbReference>
<evidence type="ECO:0000256" key="1">
    <source>
        <dbReference type="ARBA" id="ARBA00022679"/>
    </source>
</evidence>
<gene>
    <name evidence="4" type="ORF">MUO15_16405</name>
</gene>
<proteinExistence type="predicted"/>
<keyword evidence="1" id="KW-0808">Transferase</keyword>
<evidence type="ECO:0000256" key="2">
    <source>
        <dbReference type="ARBA" id="ARBA00023315"/>
    </source>
</evidence>
<dbReference type="PROSITE" id="PS51186">
    <property type="entry name" value="GNAT"/>
    <property type="match status" value="1"/>
</dbReference>
<dbReference type="SUPFAM" id="SSF55729">
    <property type="entry name" value="Acyl-CoA N-acyltransferases (Nat)"/>
    <property type="match status" value="2"/>
</dbReference>
<evidence type="ECO:0000313" key="4">
    <source>
        <dbReference type="EMBL" id="UOR11162.1"/>
    </source>
</evidence>
<keyword evidence="5" id="KW-1185">Reference proteome</keyword>
<dbReference type="RefSeq" id="WP_245030892.1">
    <property type="nucleotide sequence ID" value="NZ_CP095075.1"/>
</dbReference>
<name>A0ABY4H8Z9_9BACI</name>
<evidence type="ECO:0000313" key="5">
    <source>
        <dbReference type="Proteomes" id="UP000830326"/>
    </source>
</evidence>
<dbReference type="Pfam" id="PF00583">
    <property type="entry name" value="Acetyltransf_1"/>
    <property type="match status" value="1"/>
</dbReference>
<dbReference type="InterPro" id="IPR000182">
    <property type="entry name" value="GNAT_dom"/>
</dbReference>
<reference evidence="4" key="1">
    <citation type="submission" date="2022-04" db="EMBL/GenBank/DDBJ databases">
        <title>Halobacillus sp. isolated from saltern.</title>
        <authorList>
            <person name="Won M."/>
            <person name="Lee C.-M."/>
            <person name="Woen H.-Y."/>
            <person name="Kwon S.-W."/>
        </authorList>
    </citation>
    <scope>NUCLEOTIDE SEQUENCE</scope>
    <source>
        <strain evidence="4">SSHM10-5</strain>
    </source>
</reference>
<sequence length="297" mass="34412">MQIRELEVKELHTIAQWLHSMNEQDKHFVAWLASDPNEIFEQIWTLTQFQEPLAYVAWDQDEIIGFIGILPFFDQNLARLLGPFTKGENTDVIEQLWDKASLTLMLHFDSVKVACFKANQPLVSFAERHDFTLYNIEKTLAMHRSQFSPSHEKSTHISERSGSDFESLHVLHPAGAYYTTEEMIQHAQQDENRLFGYMENGHLVGYLYYETITASEGEICFVNVQPNDRGEGIGTKLIEHALQYAFYVYGVDAVTLSVRNQNTQAEQLYQQLGFRDINTIYAYEKNLNDLEAPPFYH</sequence>
<dbReference type="Proteomes" id="UP000830326">
    <property type="component" value="Chromosome"/>
</dbReference>
<dbReference type="PANTHER" id="PTHR43877">
    <property type="entry name" value="AMINOALKYLPHOSPHONATE N-ACETYLTRANSFERASE-RELATED-RELATED"/>
    <property type="match status" value="1"/>
</dbReference>
<dbReference type="CDD" id="cd04301">
    <property type="entry name" value="NAT_SF"/>
    <property type="match status" value="1"/>
</dbReference>